<accession>A0A9X0BUP2</accession>
<protein>
    <submittedName>
        <fullName evidence="9">C2H2 finger domain protein</fullName>
    </submittedName>
</protein>
<dbReference type="GeneID" id="81624684"/>
<dbReference type="GO" id="GO:0000981">
    <property type="term" value="F:DNA-binding transcription factor activity, RNA polymerase II-specific"/>
    <property type="evidence" value="ECO:0007669"/>
    <property type="project" value="InterPro"/>
</dbReference>
<evidence type="ECO:0000256" key="3">
    <source>
        <dbReference type="ARBA" id="ARBA00022737"/>
    </source>
</evidence>
<reference evidence="9" key="1">
    <citation type="submission" date="2022-12" db="EMBL/GenBank/DDBJ databases">
        <authorList>
            <person name="Petersen C."/>
        </authorList>
    </citation>
    <scope>NUCLEOTIDE SEQUENCE</scope>
    <source>
        <strain evidence="9">IBT 30728</strain>
    </source>
</reference>
<name>A0A9X0BUP2_9EURO</name>
<dbReference type="PANTHER" id="PTHR40626">
    <property type="entry name" value="MIP31509P"/>
    <property type="match status" value="1"/>
</dbReference>
<dbReference type="InterPro" id="IPR013087">
    <property type="entry name" value="Znf_C2H2_type"/>
</dbReference>
<keyword evidence="6" id="KW-0539">Nucleus</keyword>
<proteinExistence type="predicted"/>
<reference evidence="9" key="2">
    <citation type="journal article" date="2023" name="IMA Fungus">
        <title>Comparative genomic study of the Penicillium genus elucidates a diverse pangenome and 15 lateral gene transfer events.</title>
        <authorList>
            <person name="Petersen C."/>
            <person name="Sorensen T."/>
            <person name="Nielsen M.R."/>
            <person name="Sondergaard T.E."/>
            <person name="Sorensen J.L."/>
            <person name="Fitzpatrick D.A."/>
            <person name="Frisvad J.C."/>
            <person name="Nielsen K.L."/>
        </authorList>
    </citation>
    <scope>NUCLEOTIDE SEQUENCE</scope>
    <source>
        <strain evidence="9">IBT 30728</strain>
    </source>
</reference>
<organism evidence="9 10">
    <name type="scientific">Penicillium diatomitis</name>
    <dbReference type="NCBI Taxonomy" id="2819901"/>
    <lineage>
        <taxon>Eukaryota</taxon>
        <taxon>Fungi</taxon>
        <taxon>Dikarya</taxon>
        <taxon>Ascomycota</taxon>
        <taxon>Pezizomycotina</taxon>
        <taxon>Eurotiomycetes</taxon>
        <taxon>Eurotiomycetidae</taxon>
        <taxon>Eurotiales</taxon>
        <taxon>Aspergillaceae</taxon>
        <taxon>Penicillium</taxon>
    </lineage>
</organism>
<keyword evidence="2" id="KW-0479">Metal-binding</keyword>
<dbReference type="SUPFAM" id="SSF57667">
    <property type="entry name" value="beta-beta-alpha zinc fingers"/>
    <property type="match status" value="1"/>
</dbReference>
<dbReference type="EMBL" id="JAPWDQ010000005">
    <property type="protein sequence ID" value="KAJ5484845.1"/>
    <property type="molecule type" value="Genomic_DNA"/>
</dbReference>
<dbReference type="RefSeq" id="XP_056789629.1">
    <property type="nucleotide sequence ID" value="XM_056934435.1"/>
</dbReference>
<evidence type="ECO:0000256" key="2">
    <source>
        <dbReference type="ARBA" id="ARBA00022723"/>
    </source>
</evidence>
<keyword evidence="10" id="KW-1185">Reference proteome</keyword>
<comment type="caution">
    <text evidence="9">The sequence shown here is derived from an EMBL/GenBank/DDBJ whole genome shotgun (WGS) entry which is preliminary data.</text>
</comment>
<keyword evidence="4 7" id="KW-0863">Zinc-finger</keyword>
<gene>
    <name evidence="9" type="ORF">N7539_004833</name>
</gene>
<dbReference type="PROSITE" id="PS50157">
    <property type="entry name" value="ZINC_FINGER_C2H2_2"/>
    <property type="match status" value="1"/>
</dbReference>
<keyword evidence="5" id="KW-0862">Zinc</keyword>
<dbReference type="InterPro" id="IPR036236">
    <property type="entry name" value="Znf_C2H2_sf"/>
</dbReference>
<dbReference type="Proteomes" id="UP001148312">
    <property type="component" value="Unassembled WGS sequence"/>
</dbReference>
<dbReference type="Pfam" id="PF00096">
    <property type="entry name" value="zf-C2H2"/>
    <property type="match status" value="1"/>
</dbReference>
<dbReference type="GO" id="GO:0008270">
    <property type="term" value="F:zinc ion binding"/>
    <property type="evidence" value="ECO:0007669"/>
    <property type="project" value="UniProtKB-KW"/>
</dbReference>
<dbReference type="GO" id="GO:0000978">
    <property type="term" value="F:RNA polymerase II cis-regulatory region sequence-specific DNA binding"/>
    <property type="evidence" value="ECO:0007669"/>
    <property type="project" value="InterPro"/>
</dbReference>
<dbReference type="InterPro" id="IPR051059">
    <property type="entry name" value="VerF-like"/>
</dbReference>
<dbReference type="PANTHER" id="PTHR40626:SF8">
    <property type="entry name" value="C2H2 FINGER DOMAIN TRANSCRIPTION FACTOR (EUROFUNG)-RELATED"/>
    <property type="match status" value="1"/>
</dbReference>
<evidence type="ECO:0000313" key="10">
    <source>
        <dbReference type="Proteomes" id="UP001148312"/>
    </source>
</evidence>
<dbReference type="AlphaFoldDB" id="A0A9X0BUP2"/>
<evidence type="ECO:0000256" key="6">
    <source>
        <dbReference type="ARBA" id="ARBA00023242"/>
    </source>
</evidence>
<evidence type="ECO:0000256" key="1">
    <source>
        <dbReference type="ARBA" id="ARBA00004123"/>
    </source>
</evidence>
<evidence type="ECO:0000256" key="5">
    <source>
        <dbReference type="ARBA" id="ARBA00022833"/>
    </source>
</evidence>
<dbReference type="PROSITE" id="PS00028">
    <property type="entry name" value="ZINC_FINGER_C2H2_1"/>
    <property type="match status" value="1"/>
</dbReference>
<keyword evidence="3" id="KW-0677">Repeat</keyword>
<evidence type="ECO:0000256" key="4">
    <source>
        <dbReference type="ARBA" id="ARBA00022771"/>
    </source>
</evidence>
<comment type="subcellular location">
    <subcellularLocation>
        <location evidence="1">Nucleus</location>
    </subcellularLocation>
</comment>
<evidence type="ECO:0000259" key="8">
    <source>
        <dbReference type="PROSITE" id="PS50157"/>
    </source>
</evidence>
<sequence length="65" mass="7717">MKPAEKHFRCTICQRGFTRIDHLKRHHLRHSGLKPYSCVFCNESFARWSVAKDASIKISPTERFR</sequence>
<feature type="domain" description="C2H2-type" evidence="8">
    <location>
        <begin position="8"/>
        <end position="35"/>
    </location>
</feature>
<dbReference type="Gene3D" id="3.30.160.60">
    <property type="entry name" value="Classic Zinc Finger"/>
    <property type="match status" value="1"/>
</dbReference>
<dbReference type="GO" id="GO:0000785">
    <property type="term" value="C:chromatin"/>
    <property type="evidence" value="ECO:0007669"/>
    <property type="project" value="TreeGrafter"/>
</dbReference>
<dbReference type="FunFam" id="3.30.160.60:FF:000303">
    <property type="entry name" value="Zinc finger protein 41"/>
    <property type="match status" value="1"/>
</dbReference>
<evidence type="ECO:0000256" key="7">
    <source>
        <dbReference type="PROSITE-ProRule" id="PRU00042"/>
    </source>
</evidence>
<evidence type="ECO:0000313" key="9">
    <source>
        <dbReference type="EMBL" id="KAJ5484845.1"/>
    </source>
</evidence>
<dbReference type="GO" id="GO:0005634">
    <property type="term" value="C:nucleus"/>
    <property type="evidence" value="ECO:0007669"/>
    <property type="project" value="UniProtKB-SubCell"/>
</dbReference>